<dbReference type="Proteomes" id="UP000641514">
    <property type="component" value="Unassembled WGS sequence"/>
</dbReference>
<name>A0A916XET4_9ACTN</name>
<organism evidence="1 2">
    <name type="scientific">Hoyosella rhizosphaerae</name>
    <dbReference type="NCBI Taxonomy" id="1755582"/>
    <lineage>
        <taxon>Bacteria</taxon>
        <taxon>Bacillati</taxon>
        <taxon>Actinomycetota</taxon>
        <taxon>Actinomycetes</taxon>
        <taxon>Mycobacteriales</taxon>
        <taxon>Hoyosellaceae</taxon>
        <taxon>Hoyosella</taxon>
    </lineage>
</organism>
<dbReference type="AlphaFoldDB" id="A0A916XET4"/>
<reference evidence="1" key="1">
    <citation type="journal article" date="2014" name="Int. J. Syst. Evol. Microbiol.">
        <title>Complete genome sequence of Corynebacterium casei LMG S-19264T (=DSM 44701T), isolated from a smear-ripened cheese.</title>
        <authorList>
            <consortium name="US DOE Joint Genome Institute (JGI-PGF)"/>
            <person name="Walter F."/>
            <person name="Albersmeier A."/>
            <person name="Kalinowski J."/>
            <person name="Ruckert C."/>
        </authorList>
    </citation>
    <scope>NUCLEOTIDE SEQUENCE</scope>
    <source>
        <strain evidence="1">CGMCC 1.15478</strain>
    </source>
</reference>
<proteinExistence type="predicted"/>
<keyword evidence="2" id="KW-1185">Reference proteome</keyword>
<dbReference type="EMBL" id="BMJH01000002">
    <property type="protein sequence ID" value="GGC68135.1"/>
    <property type="molecule type" value="Genomic_DNA"/>
</dbReference>
<sequence>MRGLDSPLGVSLYTTHKALPDDIRRALPTTTDLANAIRSNRMSEVERKLSPPGDV</sequence>
<evidence type="ECO:0000313" key="2">
    <source>
        <dbReference type="Proteomes" id="UP000641514"/>
    </source>
</evidence>
<gene>
    <name evidence="1" type="ORF">GCM10011410_21070</name>
</gene>
<comment type="caution">
    <text evidence="1">The sequence shown here is derived from an EMBL/GenBank/DDBJ whole genome shotgun (WGS) entry which is preliminary data.</text>
</comment>
<accession>A0A916XET4</accession>
<reference evidence="1" key="2">
    <citation type="submission" date="2020-09" db="EMBL/GenBank/DDBJ databases">
        <authorList>
            <person name="Sun Q."/>
            <person name="Zhou Y."/>
        </authorList>
    </citation>
    <scope>NUCLEOTIDE SEQUENCE</scope>
    <source>
        <strain evidence="1">CGMCC 1.15478</strain>
    </source>
</reference>
<evidence type="ECO:0000313" key="1">
    <source>
        <dbReference type="EMBL" id="GGC68135.1"/>
    </source>
</evidence>
<protein>
    <submittedName>
        <fullName evidence="1">Uncharacterized protein</fullName>
    </submittedName>
</protein>